<dbReference type="Proteomes" id="UP000192934">
    <property type="component" value="Chromosome I"/>
</dbReference>
<sequence>MPTWGDKWTVTLGLRTGLLIGGIIGGAFIVGAGFSTAVADDWFALAGAMLGAGITVVGSFAVADAVVDRKRRETKQIAVDAVDEALRIVRALFEGSRIEGEVITPDDFDRVILWVMELPVAAPPIDAAMRHAYYEIGRIPEGLVTSARTFVATRQLYPDDIGNRDAMSGLGQLLTIIARILSPTRNIPAWPRDD</sequence>
<keyword evidence="1" id="KW-0812">Transmembrane</keyword>
<dbReference type="RefSeq" id="WP_085218566.1">
    <property type="nucleotide sequence ID" value="NZ_LT840185.1"/>
</dbReference>
<feature type="transmembrane region" description="Helical" evidence="1">
    <location>
        <begin position="42"/>
        <end position="67"/>
    </location>
</feature>
<reference evidence="3" key="1">
    <citation type="submission" date="2017-04" db="EMBL/GenBank/DDBJ databases">
        <authorList>
            <person name="Varghese N."/>
            <person name="Submissions S."/>
        </authorList>
    </citation>
    <scope>NUCLEOTIDE SEQUENCE [LARGE SCALE GENOMIC DNA]</scope>
    <source>
        <strain evidence="3">Dd16</strain>
    </source>
</reference>
<evidence type="ECO:0000313" key="3">
    <source>
        <dbReference type="Proteomes" id="UP000192934"/>
    </source>
</evidence>
<keyword evidence="3" id="KW-1185">Reference proteome</keyword>
<organism evidence="2 3">
    <name type="scientific">Allosphingosinicella indica</name>
    <dbReference type="NCBI Taxonomy" id="941907"/>
    <lineage>
        <taxon>Bacteria</taxon>
        <taxon>Pseudomonadati</taxon>
        <taxon>Pseudomonadota</taxon>
        <taxon>Alphaproteobacteria</taxon>
        <taxon>Sphingomonadales</taxon>
        <taxon>Sphingomonadaceae</taxon>
        <taxon>Allosphingosinicella</taxon>
    </lineage>
</organism>
<feature type="transmembrane region" description="Helical" evidence="1">
    <location>
        <begin position="12"/>
        <end position="36"/>
    </location>
</feature>
<gene>
    <name evidence="2" type="ORF">SAMN06295910_1916</name>
</gene>
<keyword evidence="1" id="KW-0472">Membrane</keyword>
<protein>
    <submittedName>
        <fullName evidence="2">Uncharacterized protein</fullName>
    </submittedName>
</protein>
<dbReference type="AlphaFoldDB" id="A0A1X7GJG0"/>
<proteinExistence type="predicted"/>
<accession>A0A1X7GJG0</accession>
<evidence type="ECO:0000256" key="1">
    <source>
        <dbReference type="SAM" id="Phobius"/>
    </source>
</evidence>
<keyword evidence="1" id="KW-1133">Transmembrane helix</keyword>
<evidence type="ECO:0000313" key="2">
    <source>
        <dbReference type="EMBL" id="SMF70633.1"/>
    </source>
</evidence>
<dbReference type="STRING" id="941907.SAMN06295910_1916"/>
<dbReference type="EMBL" id="LT840185">
    <property type="protein sequence ID" value="SMF70633.1"/>
    <property type="molecule type" value="Genomic_DNA"/>
</dbReference>
<name>A0A1X7GJG0_9SPHN</name>